<protein>
    <submittedName>
        <fullName evidence="1">Uncharacterized protein</fullName>
    </submittedName>
</protein>
<comment type="caution">
    <text evidence="1">The sequence shown here is derived from an EMBL/GenBank/DDBJ whole genome shotgun (WGS) entry which is preliminary data.</text>
</comment>
<dbReference type="Proteomes" id="UP001060215">
    <property type="component" value="Chromosome 1"/>
</dbReference>
<organism evidence="1 2">
    <name type="scientific">Camellia lanceoleosa</name>
    <dbReference type="NCBI Taxonomy" id="1840588"/>
    <lineage>
        <taxon>Eukaryota</taxon>
        <taxon>Viridiplantae</taxon>
        <taxon>Streptophyta</taxon>
        <taxon>Embryophyta</taxon>
        <taxon>Tracheophyta</taxon>
        <taxon>Spermatophyta</taxon>
        <taxon>Magnoliopsida</taxon>
        <taxon>eudicotyledons</taxon>
        <taxon>Gunneridae</taxon>
        <taxon>Pentapetalae</taxon>
        <taxon>asterids</taxon>
        <taxon>Ericales</taxon>
        <taxon>Theaceae</taxon>
        <taxon>Camellia</taxon>
    </lineage>
</organism>
<evidence type="ECO:0000313" key="2">
    <source>
        <dbReference type="Proteomes" id="UP001060215"/>
    </source>
</evidence>
<keyword evidence="2" id="KW-1185">Reference proteome</keyword>
<gene>
    <name evidence="1" type="ORF">LOK49_LG01G01223</name>
</gene>
<accession>A0ACC0IV16</accession>
<evidence type="ECO:0000313" key="1">
    <source>
        <dbReference type="EMBL" id="KAI8029699.1"/>
    </source>
</evidence>
<proteinExistence type="predicted"/>
<sequence>MDGDGGSAIATVGSIDLSRGGNLTAVVDLTGQVHQLPCCVKYDGSCSVAHYFKPKPTGTSLSLSLSIYIYMCVCVCVFMFIYGLYCCFVLGKKSADKRKTSDKCEENSNCWEMNANFQSITFWNHDNLPSQDDAFLRSLHWLTVANALHQPVTAEDLESASTTQEN</sequence>
<dbReference type="EMBL" id="CM045758">
    <property type="protein sequence ID" value="KAI8029699.1"/>
    <property type="molecule type" value="Genomic_DNA"/>
</dbReference>
<name>A0ACC0IV16_9ERIC</name>
<reference evidence="1 2" key="1">
    <citation type="journal article" date="2022" name="Plant J.">
        <title>Chromosome-level genome of Camellia lanceoleosa provides a valuable resource for understanding genome evolution and self-incompatibility.</title>
        <authorList>
            <person name="Gong W."/>
            <person name="Xiao S."/>
            <person name="Wang L."/>
            <person name="Liao Z."/>
            <person name="Chang Y."/>
            <person name="Mo W."/>
            <person name="Hu G."/>
            <person name="Li W."/>
            <person name="Zhao G."/>
            <person name="Zhu H."/>
            <person name="Hu X."/>
            <person name="Ji K."/>
            <person name="Xiang X."/>
            <person name="Song Q."/>
            <person name="Yuan D."/>
            <person name="Jin S."/>
            <person name="Zhang L."/>
        </authorList>
    </citation>
    <scope>NUCLEOTIDE SEQUENCE [LARGE SCALE GENOMIC DNA]</scope>
    <source>
        <strain evidence="1">SQ_2022a</strain>
    </source>
</reference>